<keyword evidence="6" id="KW-1185">Reference proteome</keyword>
<dbReference type="GO" id="GO:0008757">
    <property type="term" value="F:S-adenosylmethionine-dependent methyltransferase activity"/>
    <property type="evidence" value="ECO:0007669"/>
    <property type="project" value="UniProtKB-ARBA"/>
</dbReference>
<dbReference type="Gene3D" id="6.10.140.2220">
    <property type="match status" value="1"/>
</dbReference>
<dbReference type="InterPro" id="IPR046341">
    <property type="entry name" value="SET_dom_sf"/>
</dbReference>
<feature type="domain" description="SET" evidence="4">
    <location>
        <begin position="128"/>
        <end position="396"/>
    </location>
</feature>
<dbReference type="Pfam" id="PF01753">
    <property type="entry name" value="zf-MYND"/>
    <property type="match status" value="1"/>
</dbReference>
<dbReference type="Gene3D" id="1.25.40.10">
    <property type="entry name" value="Tetratricopeptide repeat domain"/>
    <property type="match status" value="1"/>
</dbReference>
<dbReference type="GO" id="GO:0008276">
    <property type="term" value="F:protein methyltransferase activity"/>
    <property type="evidence" value="ECO:0007669"/>
    <property type="project" value="UniProtKB-ARBA"/>
</dbReference>
<keyword evidence="2" id="KW-0863">Zinc-finger</keyword>
<dbReference type="EMBL" id="OU895877">
    <property type="protein sequence ID" value="CAG9800399.1"/>
    <property type="molecule type" value="Genomic_DNA"/>
</dbReference>
<sequence length="499" mass="58499">MNTKKNNLYANKYRLIGNEFYKSSKYFEALRFYNKSLCHATPMSEEFALSLANRSAVYFEIEEYDACMENIKMAIDFGYPIDKVKKLHERYDRCAELIECFKKNSENDPWNFFRLSYPANQQIPYIIDGIELKESKKYGRHLITTRQLNAGDIIAIEKPFYKFIMNNSRFTHCANCLKSEKLNLLPCHKCNYTMYCSKQCMSIGHRFHQYECDIDMKIDQDSCIFQMCHRVVFEALGIFGKIGKLKAFLEANSKPRTIFDHVMSCTSSRGDKEKEKNLLLATHFLQRNPIQSQLEEPMEKHCQLMMSITDNVDNKKFLHDFMRHQMGLIITNSFGLIDNSEEVGAGVFPFASYFNHSCAPNVYRITYEGKLIFIVIRPIEKNQQLFVCYRENFFYTDLDARQKEIHHAYKFTCNCEACRNNYATLDKLPRHDAKVKISSSNSLPLDTILTEYEKNCDYINANYQKYPSYEICKLIERNYDLLSFIVCVATSCLNFTADE</sequence>
<dbReference type="SUPFAM" id="SSF82199">
    <property type="entry name" value="SET domain"/>
    <property type="match status" value="1"/>
</dbReference>
<name>A0A9N9RLD0_9DIPT</name>
<dbReference type="InterPro" id="IPR001214">
    <property type="entry name" value="SET_dom"/>
</dbReference>
<evidence type="ECO:0000259" key="4">
    <source>
        <dbReference type="SMART" id="SM00317"/>
    </source>
</evidence>
<organism evidence="5 6">
    <name type="scientific">Chironomus riparius</name>
    <dbReference type="NCBI Taxonomy" id="315576"/>
    <lineage>
        <taxon>Eukaryota</taxon>
        <taxon>Metazoa</taxon>
        <taxon>Ecdysozoa</taxon>
        <taxon>Arthropoda</taxon>
        <taxon>Hexapoda</taxon>
        <taxon>Insecta</taxon>
        <taxon>Pterygota</taxon>
        <taxon>Neoptera</taxon>
        <taxon>Endopterygota</taxon>
        <taxon>Diptera</taxon>
        <taxon>Nematocera</taxon>
        <taxon>Chironomoidea</taxon>
        <taxon>Chironomidae</taxon>
        <taxon>Chironominae</taxon>
        <taxon>Chironomus</taxon>
    </lineage>
</organism>
<dbReference type="Gene3D" id="2.170.270.10">
    <property type="entry name" value="SET domain"/>
    <property type="match status" value="1"/>
</dbReference>
<dbReference type="CDD" id="cd20071">
    <property type="entry name" value="SET_SMYD"/>
    <property type="match status" value="1"/>
</dbReference>
<evidence type="ECO:0000256" key="2">
    <source>
        <dbReference type="ARBA" id="ARBA00022771"/>
    </source>
</evidence>
<gene>
    <name evidence="5" type="ORF">CHIRRI_LOCUS3342</name>
</gene>
<dbReference type="OrthoDB" id="7785599at2759"/>
<keyword evidence="3" id="KW-0862">Zinc</keyword>
<dbReference type="Gene3D" id="1.10.220.160">
    <property type="match status" value="1"/>
</dbReference>
<accession>A0A9N9RLD0</accession>
<dbReference type="GO" id="GO:0008170">
    <property type="term" value="F:N-methyltransferase activity"/>
    <property type="evidence" value="ECO:0007669"/>
    <property type="project" value="UniProtKB-ARBA"/>
</dbReference>
<evidence type="ECO:0000313" key="6">
    <source>
        <dbReference type="Proteomes" id="UP001153620"/>
    </source>
</evidence>
<dbReference type="GO" id="GO:0008270">
    <property type="term" value="F:zinc ion binding"/>
    <property type="evidence" value="ECO:0007669"/>
    <property type="project" value="UniProtKB-KW"/>
</dbReference>
<dbReference type="PANTHER" id="PTHR47111:SF1">
    <property type="entry name" value="SET AND MYND DOMAIN-CONTAINING PROTEIN 4"/>
    <property type="match status" value="1"/>
</dbReference>
<evidence type="ECO:0000256" key="1">
    <source>
        <dbReference type="ARBA" id="ARBA00022723"/>
    </source>
</evidence>
<dbReference type="SUPFAM" id="SSF48452">
    <property type="entry name" value="TPR-like"/>
    <property type="match status" value="1"/>
</dbReference>
<dbReference type="SUPFAM" id="SSF144232">
    <property type="entry name" value="HIT/MYND zinc finger-like"/>
    <property type="match status" value="1"/>
</dbReference>
<reference evidence="5" key="1">
    <citation type="submission" date="2022-01" db="EMBL/GenBank/DDBJ databases">
        <authorList>
            <person name="King R."/>
        </authorList>
    </citation>
    <scope>NUCLEOTIDE SEQUENCE</scope>
</reference>
<proteinExistence type="predicted"/>
<evidence type="ECO:0000313" key="5">
    <source>
        <dbReference type="EMBL" id="CAG9800399.1"/>
    </source>
</evidence>
<dbReference type="SMART" id="SM00317">
    <property type="entry name" value="SET"/>
    <property type="match status" value="1"/>
</dbReference>
<dbReference type="PANTHER" id="PTHR47111">
    <property type="entry name" value="BCDNA.LD29892"/>
    <property type="match status" value="1"/>
</dbReference>
<dbReference type="Proteomes" id="UP001153620">
    <property type="component" value="Chromosome 1"/>
</dbReference>
<dbReference type="InterPro" id="IPR011990">
    <property type="entry name" value="TPR-like_helical_dom_sf"/>
</dbReference>
<evidence type="ECO:0000256" key="3">
    <source>
        <dbReference type="ARBA" id="ARBA00022833"/>
    </source>
</evidence>
<dbReference type="InterPro" id="IPR002893">
    <property type="entry name" value="Znf_MYND"/>
</dbReference>
<protein>
    <recommendedName>
        <fullName evidence="4">SET domain-containing protein</fullName>
    </recommendedName>
</protein>
<dbReference type="AlphaFoldDB" id="A0A9N9RLD0"/>
<dbReference type="Pfam" id="PF00856">
    <property type="entry name" value="SET"/>
    <property type="match status" value="1"/>
</dbReference>
<reference evidence="5" key="2">
    <citation type="submission" date="2022-10" db="EMBL/GenBank/DDBJ databases">
        <authorList>
            <consortium name="ENA_rothamsted_submissions"/>
            <consortium name="culmorum"/>
            <person name="King R."/>
        </authorList>
    </citation>
    <scope>NUCLEOTIDE SEQUENCE</scope>
</reference>
<keyword evidence="1" id="KW-0479">Metal-binding</keyword>